<evidence type="ECO:0000256" key="1">
    <source>
        <dbReference type="SAM" id="Phobius"/>
    </source>
</evidence>
<keyword evidence="1" id="KW-1133">Transmembrane helix</keyword>
<reference evidence="2 3" key="1">
    <citation type="submission" date="2019-10" db="EMBL/GenBank/DDBJ databases">
        <title>Whole genome shotgun sequence of Acrocarpospora macrocephala NBRC 16266.</title>
        <authorList>
            <person name="Ichikawa N."/>
            <person name="Kimura A."/>
            <person name="Kitahashi Y."/>
            <person name="Komaki H."/>
            <person name="Oguchi A."/>
        </authorList>
    </citation>
    <scope>NUCLEOTIDE SEQUENCE [LARGE SCALE GENOMIC DNA]</scope>
    <source>
        <strain evidence="2 3">NBRC 16266</strain>
    </source>
</reference>
<proteinExistence type="predicted"/>
<evidence type="ECO:0000313" key="3">
    <source>
        <dbReference type="Proteomes" id="UP000331127"/>
    </source>
</evidence>
<keyword evidence="3" id="KW-1185">Reference proteome</keyword>
<dbReference type="EMBL" id="BLAE01000084">
    <property type="protein sequence ID" value="GES15804.1"/>
    <property type="molecule type" value="Genomic_DNA"/>
</dbReference>
<feature type="transmembrane region" description="Helical" evidence="1">
    <location>
        <begin position="184"/>
        <end position="205"/>
    </location>
</feature>
<sequence length="217" mass="24462">MILSNIGQTYGAASALVSVLALVGVAFSLIVQSREAKATREQAMRALHADLIKMAMDDPLYRACWGAFFTSEDEDNQRAHMYVNMIVNHWLLMWELRSITEPHLRAVARTVIEGPIGRKFWEDVRDLRIASAGTRREREFNRIIDSEYVGMAEITPAVQRPARQDGRSFAPDGVHARNIVDRTFVWRILVALGAGLAFGVIRRILRARPKKGNGKYA</sequence>
<name>A0A5M3X3U4_9ACTN</name>
<keyword evidence="1" id="KW-0472">Membrane</keyword>
<organism evidence="2 3">
    <name type="scientific">Acrocarpospora macrocephala</name>
    <dbReference type="NCBI Taxonomy" id="150177"/>
    <lineage>
        <taxon>Bacteria</taxon>
        <taxon>Bacillati</taxon>
        <taxon>Actinomycetota</taxon>
        <taxon>Actinomycetes</taxon>
        <taxon>Streptosporangiales</taxon>
        <taxon>Streptosporangiaceae</taxon>
        <taxon>Acrocarpospora</taxon>
    </lineage>
</organism>
<protein>
    <submittedName>
        <fullName evidence="2">Uncharacterized protein</fullName>
    </submittedName>
</protein>
<dbReference type="InterPro" id="IPR045728">
    <property type="entry name" value="DUF6082"/>
</dbReference>
<dbReference type="Pfam" id="PF19560">
    <property type="entry name" value="DUF6082"/>
    <property type="match status" value="1"/>
</dbReference>
<gene>
    <name evidence="2" type="ORF">Amac_094020</name>
</gene>
<comment type="caution">
    <text evidence="2">The sequence shown here is derived from an EMBL/GenBank/DDBJ whole genome shotgun (WGS) entry which is preliminary data.</text>
</comment>
<accession>A0A5M3X3U4</accession>
<dbReference type="Proteomes" id="UP000331127">
    <property type="component" value="Unassembled WGS sequence"/>
</dbReference>
<keyword evidence="1" id="KW-0812">Transmembrane</keyword>
<dbReference type="AlphaFoldDB" id="A0A5M3X3U4"/>
<evidence type="ECO:0000313" key="2">
    <source>
        <dbReference type="EMBL" id="GES15804.1"/>
    </source>
</evidence>